<dbReference type="InterPro" id="IPR011035">
    <property type="entry name" value="Ribosomal_bL25/Gln-tRNA_synth"/>
</dbReference>
<dbReference type="SUPFAM" id="SSF50715">
    <property type="entry name" value="Ribosomal protein L25-like"/>
    <property type="match status" value="2"/>
</dbReference>
<feature type="domain" description="Large ribosomal subunit protein bL25 beta" evidence="2">
    <location>
        <begin position="273"/>
        <end position="326"/>
    </location>
</feature>
<dbReference type="Proteomes" id="UP001396334">
    <property type="component" value="Unassembled WGS sequence"/>
</dbReference>
<dbReference type="EMBL" id="JBBPBN010000022">
    <property type="protein sequence ID" value="KAK9012969.1"/>
    <property type="molecule type" value="Genomic_DNA"/>
</dbReference>
<dbReference type="InterPro" id="IPR020930">
    <property type="entry name" value="Ribosomal_uL5_bac-type"/>
</dbReference>
<organism evidence="3 4">
    <name type="scientific">Hibiscus sabdariffa</name>
    <name type="common">roselle</name>
    <dbReference type="NCBI Taxonomy" id="183260"/>
    <lineage>
        <taxon>Eukaryota</taxon>
        <taxon>Viridiplantae</taxon>
        <taxon>Streptophyta</taxon>
        <taxon>Embryophyta</taxon>
        <taxon>Tracheophyta</taxon>
        <taxon>Spermatophyta</taxon>
        <taxon>Magnoliopsida</taxon>
        <taxon>eudicotyledons</taxon>
        <taxon>Gunneridae</taxon>
        <taxon>Pentapetalae</taxon>
        <taxon>rosids</taxon>
        <taxon>malvids</taxon>
        <taxon>Malvales</taxon>
        <taxon>Malvaceae</taxon>
        <taxon>Malvoideae</taxon>
        <taxon>Hibiscus</taxon>
    </lineage>
</organism>
<name>A0ABR2RJK4_9ROSI</name>
<protein>
    <recommendedName>
        <fullName evidence="2">Large ribosomal subunit protein bL25 beta domain-containing protein</fullName>
    </recommendedName>
</protein>
<evidence type="ECO:0000313" key="4">
    <source>
        <dbReference type="Proteomes" id="UP001396334"/>
    </source>
</evidence>
<gene>
    <name evidence="3" type="ORF">V6N11_040996</name>
</gene>
<proteinExistence type="predicted"/>
<feature type="compositionally biased region" description="Basic and acidic residues" evidence="1">
    <location>
        <begin position="37"/>
        <end position="50"/>
    </location>
</feature>
<dbReference type="InterPro" id="IPR037121">
    <property type="entry name" value="Ribosomal_bL25_C"/>
</dbReference>
<reference evidence="3 4" key="1">
    <citation type="journal article" date="2024" name="G3 (Bethesda)">
        <title>Genome assembly of Hibiscus sabdariffa L. provides insights into metabolisms of medicinal natural products.</title>
        <authorList>
            <person name="Kim T."/>
        </authorList>
    </citation>
    <scope>NUCLEOTIDE SEQUENCE [LARGE SCALE GENOMIC DNA]</scope>
    <source>
        <strain evidence="3">TK-2024</strain>
        <tissue evidence="3">Old leaves</tissue>
    </source>
</reference>
<keyword evidence="4" id="KW-1185">Reference proteome</keyword>
<evidence type="ECO:0000256" key="1">
    <source>
        <dbReference type="SAM" id="MobiDB-lite"/>
    </source>
</evidence>
<dbReference type="PANTHER" id="PTHR33284:SF2">
    <property type="entry name" value="RIBOSOMAL PROTEIN L25_GLN-TRNA SYNTHETASE, ANTI-CODON-BINDING DOMAIN-CONTAINING PROTEIN"/>
    <property type="match status" value="1"/>
</dbReference>
<dbReference type="Pfam" id="PF14693">
    <property type="entry name" value="Ribosomal_TL5_C"/>
    <property type="match status" value="1"/>
</dbReference>
<sequence length="338" mass="38059">MHPNQPLDASSKENFGPKRHTPIERSRVKMKKTTSNSREKKGQSDVEEGRRKRRGQTAPDKGGVGRLLTKPRPLLWRGLKTVVQTSPANSHHYHTIQAIPREFSGSCISSRDRAQGRIPAVVFSQGLLEKNPSNRSPPRKRLLTTEGKQIRSIIKSVELPIFCSTTFQLHIRAGSGSSVLLESGRVLPIKIHRDETGKILNLVFVWADEGTELKVDVPVVFKGLEDCPGLKKGVHVGYGEAAQCTPYYHSPFHYLNVGFTYMHVTFDLPMLNLIEVFDKHEHIPQKIEVDVSKLDIDDRVLMHDIEVHPSLKLLSKNESMPICKIMDTYSSNPEPVKV</sequence>
<dbReference type="Gene3D" id="2.170.120.20">
    <property type="entry name" value="Ribosomal protein L25, beta domain"/>
    <property type="match status" value="1"/>
</dbReference>
<accession>A0ABR2RJK4</accession>
<dbReference type="PANTHER" id="PTHR33284">
    <property type="entry name" value="RIBOSOMAL PROTEIN L25/GLN-TRNA SYNTHETASE, ANTI-CODON-BINDING DOMAIN-CONTAINING PROTEIN"/>
    <property type="match status" value="1"/>
</dbReference>
<dbReference type="InterPro" id="IPR020057">
    <property type="entry name" value="Ribosomal_bL25_b-dom"/>
</dbReference>
<evidence type="ECO:0000259" key="2">
    <source>
        <dbReference type="Pfam" id="PF14693"/>
    </source>
</evidence>
<feature type="region of interest" description="Disordered" evidence="1">
    <location>
        <begin position="1"/>
        <end position="69"/>
    </location>
</feature>
<comment type="caution">
    <text evidence="3">The sequence shown here is derived from an EMBL/GenBank/DDBJ whole genome shotgun (WGS) entry which is preliminary data.</text>
</comment>
<evidence type="ECO:0000313" key="3">
    <source>
        <dbReference type="EMBL" id="KAK9012969.1"/>
    </source>
</evidence>